<keyword evidence="4" id="KW-0862">Zinc</keyword>
<keyword evidence="6 7" id="KW-0472">Membrane</keyword>
<keyword evidence="4" id="KW-0406">Ion transport</keyword>
<dbReference type="Gene3D" id="1.20.1510.10">
    <property type="entry name" value="Cation efflux protein transmembrane domain"/>
    <property type="match status" value="1"/>
</dbReference>
<organism evidence="9 10">
    <name type="scientific">Saccoglossus kowalevskii</name>
    <name type="common">Acorn worm</name>
    <dbReference type="NCBI Taxonomy" id="10224"/>
    <lineage>
        <taxon>Eukaryota</taxon>
        <taxon>Metazoa</taxon>
        <taxon>Hemichordata</taxon>
        <taxon>Enteropneusta</taxon>
        <taxon>Harrimaniidae</taxon>
        <taxon>Saccoglossus</taxon>
    </lineage>
</organism>
<keyword evidence="4" id="KW-0813">Transport</keyword>
<dbReference type="Proteomes" id="UP000694865">
    <property type="component" value="Unplaced"/>
</dbReference>
<evidence type="ECO:0000256" key="7">
    <source>
        <dbReference type="SAM" id="Phobius"/>
    </source>
</evidence>
<gene>
    <name evidence="10" type="primary">LOC102805496</name>
</gene>
<proteinExistence type="inferred from homology"/>
<feature type="non-terminal residue" evidence="10">
    <location>
        <position position="184"/>
    </location>
</feature>
<evidence type="ECO:0000256" key="1">
    <source>
        <dbReference type="ARBA" id="ARBA00004141"/>
    </source>
</evidence>
<accession>A0ABM0M1J0</accession>
<feature type="transmembrane region" description="Helical" evidence="7">
    <location>
        <begin position="134"/>
        <end position="156"/>
    </location>
</feature>
<keyword evidence="3 7" id="KW-0812">Transmembrane</keyword>
<sequence length="184" mass="20371">MVSTHKRVVTFGSQRYSKWKSRRNSSPVLISSDDLSYGSIDEESGNFDHCHRNNVQNMTDSKARRKLIAASILCLLFMAGEVIGGYLSGSLAILTDAAHMLTDFASFCISLFSIWVSSRPATKTMNFGWHRAEILGAMVSVLLIWIVTGVLVYIAIHRIMAKDFEIDAKIMLITAGCGFCVNLV</sequence>
<evidence type="ECO:0000256" key="4">
    <source>
        <dbReference type="ARBA" id="ARBA00022906"/>
    </source>
</evidence>
<feature type="domain" description="Cation efflux protein transmembrane" evidence="8">
    <location>
        <begin position="67"/>
        <end position="184"/>
    </location>
</feature>
<keyword evidence="5 7" id="KW-1133">Transmembrane helix</keyword>
<reference evidence="10" key="1">
    <citation type="submission" date="2025-08" db="UniProtKB">
        <authorList>
            <consortium name="RefSeq"/>
        </authorList>
    </citation>
    <scope>IDENTIFICATION</scope>
    <source>
        <tissue evidence="10">Testes</tissue>
    </source>
</reference>
<comment type="similarity">
    <text evidence="2">Belongs to the cation diffusion facilitator (CDF) transporter (TC 2.A.4) family. SLC30A subfamily.</text>
</comment>
<evidence type="ECO:0000256" key="5">
    <source>
        <dbReference type="ARBA" id="ARBA00022989"/>
    </source>
</evidence>
<keyword evidence="4" id="KW-0864">Zinc transport</keyword>
<evidence type="ECO:0000256" key="3">
    <source>
        <dbReference type="ARBA" id="ARBA00022692"/>
    </source>
</evidence>
<evidence type="ECO:0000313" key="10">
    <source>
        <dbReference type="RefSeq" id="XP_006813881.1"/>
    </source>
</evidence>
<feature type="transmembrane region" description="Helical" evidence="7">
    <location>
        <begin position="67"/>
        <end position="87"/>
    </location>
</feature>
<protein>
    <submittedName>
        <fullName evidence="10">Zinc transporter 2-like</fullName>
    </submittedName>
</protein>
<evidence type="ECO:0000259" key="8">
    <source>
        <dbReference type="Pfam" id="PF01545"/>
    </source>
</evidence>
<dbReference type="NCBIfam" id="TIGR01297">
    <property type="entry name" value="CDF"/>
    <property type="match status" value="1"/>
</dbReference>
<dbReference type="InterPro" id="IPR027469">
    <property type="entry name" value="Cation_efflux_TMD_sf"/>
</dbReference>
<comment type="subcellular location">
    <subcellularLocation>
        <location evidence="1">Membrane</location>
        <topology evidence="1">Multi-pass membrane protein</topology>
    </subcellularLocation>
</comment>
<name>A0ABM0M1J0_SACKO</name>
<keyword evidence="9" id="KW-1185">Reference proteome</keyword>
<dbReference type="InterPro" id="IPR050681">
    <property type="entry name" value="CDF/SLC30A"/>
</dbReference>
<dbReference type="PANTHER" id="PTHR11562:SF17">
    <property type="entry name" value="RE54080P-RELATED"/>
    <property type="match status" value="1"/>
</dbReference>
<dbReference type="PANTHER" id="PTHR11562">
    <property type="entry name" value="CATION EFFLUX PROTEIN/ ZINC TRANSPORTER"/>
    <property type="match status" value="1"/>
</dbReference>
<evidence type="ECO:0000313" key="9">
    <source>
        <dbReference type="Proteomes" id="UP000694865"/>
    </source>
</evidence>
<dbReference type="GeneID" id="102805496"/>
<evidence type="ECO:0000256" key="6">
    <source>
        <dbReference type="ARBA" id="ARBA00023136"/>
    </source>
</evidence>
<dbReference type="RefSeq" id="XP_006813881.1">
    <property type="nucleotide sequence ID" value="XM_006813818.1"/>
</dbReference>
<dbReference type="Pfam" id="PF01545">
    <property type="entry name" value="Cation_efflux"/>
    <property type="match status" value="1"/>
</dbReference>
<dbReference type="InterPro" id="IPR002524">
    <property type="entry name" value="Cation_efflux"/>
</dbReference>
<dbReference type="SUPFAM" id="SSF161111">
    <property type="entry name" value="Cation efflux protein transmembrane domain-like"/>
    <property type="match status" value="1"/>
</dbReference>
<evidence type="ECO:0000256" key="2">
    <source>
        <dbReference type="ARBA" id="ARBA00008873"/>
    </source>
</evidence>
<dbReference type="InterPro" id="IPR058533">
    <property type="entry name" value="Cation_efflux_TM"/>
</dbReference>